<feature type="domain" description="Tyr recombinase" evidence="6">
    <location>
        <begin position="102"/>
        <end position="315"/>
    </location>
</feature>
<sequence length="350" mass="39933">MQPPKLLDQVRDRIRRKHYSLRTESAYIHWIRRFIYFHDKRHPRELGAHELEKFLTHLAVVDRVSASTQNQAMSALLFLYKEVLGQTLPWLDNVESARRSKRLPVVLTREEVNALLARIEGTPGLMLRLIYGTGMRIMECLRLRVKDVDFARGEIVIREGKGAKDRVTMLPASLVAPLTHHLARVKRLHDSDLRAGYGDVYLPFALARKYPNAGREWGWQYVFPSSRLSLDPRSGITRRWHAHEANVQRAMRQALRDAGIHKPATPHTLRHSFATHLLQSGYDIRTVQELLGHNNVSTTMIYTHVLNRGGRAVLSPLDSDAPQTGTSLPFHARELRIPWGVSVSGHSGGM</sequence>
<evidence type="ECO:0000256" key="4">
    <source>
        <dbReference type="ARBA" id="ARBA00023172"/>
    </source>
</evidence>
<dbReference type="InterPro" id="IPR044068">
    <property type="entry name" value="CB"/>
</dbReference>
<evidence type="ECO:0000256" key="5">
    <source>
        <dbReference type="PROSITE-ProRule" id="PRU01248"/>
    </source>
</evidence>
<dbReference type="KEGG" id="slim:SCL_0438"/>
<dbReference type="GO" id="GO:0015074">
    <property type="term" value="P:DNA integration"/>
    <property type="evidence" value="ECO:0007669"/>
    <property type="project" value="UniProtKB-KW"/>
</dbReference>
<dbReference type="OrthoDB" id="9801717at2"/>
<dbReference type="InterPro" id="IPR050090">
    <property type="entry name" value="Tyrosine_recombinase_XerCD"/>
</dbReference>
<proteinExistence type="inferred from homology"/>
<evidence type="ECO:0000256" key="2">
    <source>
        <dbReference type="ARBA" id="ARBA00022908"/>
    </source>
</evidence>
<dbReference type="Pfam" id="PF13495">
    <property type="entry name" value="Phage_int_SAM_4"/>
    <property type="match status" value="1"/>
</dbReference>
<evidence type="ECO:0000259" key="7">
    <source>
        <dbReference type="PROSITE" id="PS51900"/>
    </source>
</evidence>
<comment type="similarity">
    <text evidence="1">Belongs to the 'phage' integrase family.</text>
</comment>
<keyword evidence="9" id="KW-1185">Reference proteome</keyword>
<dbReference type="Proteomes" id="UP000243180">
    <property type="component" value="Chromosome"/>
</dbReference>
<evidence type="ECO:0000259" key="6">
    <source>
        <dbReference type="PROSITE" id="PS51898"/>
    </source>
</evidence>
<dbReference type="NCBIfam" id="TIGR02249">
    <property type="entry name" value="integrase_gron"/>
    <property type="match status" value="1"/>
</dbReference>
<protein>
    <submittedName>
        <fullName evidence="8">Integrase</fullName>
    </submittedName>
</protein>
<dbReference type="InterPro" id="IPR013762">
    <property type="entry name" value="Integrase-like_cat_sf"/>
</dbReference>
<dbReference type="PANTHER" id="PTHR30349">
    <property type="entry name" value="PHAGE INTEGRASE-RELATED"/>
    <property type="match status" value="1"/>
</dbReference>
<dbReference type="PROSITE" id="PS51900">
    <property type="entry name" value="CB"/>
    <property type="match status" value="1"/>
</dbReference>
<dbReference type="Gene3D" id="1.10.150.130">
    <property type="match status" value="1"/>
</dbReference>
<dbReference type="InterPro" id="IPR002104">
    <property type="entry name" value="Integrase_catalytic"/>
</dbReference>
<gene>
    <name evidence="8" type="ORF">SCL_0438</name>
</gene>
<evidence type="ECO:0000313" key="9">
    <source>
        <dbReference type="Proteomes" id="UP000243180"/>
    </source>
</evidence>
<feature type="domain" description="Core-binding (CB)" evidence="7">
    <location>
        <begin position="1"/>
        <end position="84"/>
    </location>
</feature>
<evidence type="ECO:0000256" key="1">
    <source>
        <dbReference type="ARBA" id="ARBA00008857"/>
    </source>
</evidence>
<keyword evidence="4" id="KW-0233">DNA recombination</keyword>
<evidence type="ECO:0000313" key="8">
    <source>
        <dbReference type="EMBL" id="BAV32760.1"/>
    </source>
</evidence>
<accession>A0A1B4XDA7</accession>
<dbReference type="SUPFAM" id="SSF56349">
    <property type="entry name" value="DNA breaking-rejoining enzymes"/>
    <property type="match status" value="1"/>
</dbReference>
<evidence type="ECO:0000256" key="3">
    <source>
        <dbReference type="ARBA" id="ARBA00023125"/>
    </source>
</evidence>
<dbReference type="InterPro" id="IPR011010">
    <property type="entry name" value="DNA_brk_join_enz"/>
</dbReference>
<dbReference type="PANTHER" id="PTHR30349:SF64">
    <property type="entry name" value="PROPHAGE INTEGRASE INTD-RELATED"/>
    <property type="match status" value="1"/>
</dbReference>
<reference evidence="8 9" key="1">
    <citation type="submission" date="2015-05" db="EMBL/GenBank/DDBJ databases">
        <title>Complete genome sequence of a sulfur-oxidizing gammaproteobacterium strain HA5.</title>
        <authorList>
            <person name="Miura A."/>
            <person name="Kojima H."/>
            <person name="Fukui M."/>
        </authorList>
    </citation>
    <scope>NUCLEOTIDE SEQUENCE [LARGE SCALE GENOMIC DNA]</scope>
    <source>
        <strain evidence="8 9">HA5</strain>
    </source>
</reference>
<keyword evidence="2" id="KW-0229">DNA integration</keyword>
<dbReference type="GO" id="GO:0003677">
    <property type="term" value="F:DNA binding"/>
    <property type="evidence" value="ECO:0007669"/>
    <property type="project" value="UniProtKB-UniRule"/>
</dbReference>
<dbReference type="InterPro" id="IPR011946">
    <property type="entry name" value="Integrase_integron-type"/>
</dbReference>
<dbReference type="InterPro" id="IPR004107">
    <property type="entry name" value="Integrase_SAM-like_N"/>
</dbReference>
<dbReference type="AlphaFoldDB" id="A0A1B4XDA7"/>
<dbReference type="EMBL" id="AP014879">
    <property type="protein sequence ID" value="BAV32760.1"/>
    <property type="molecule type" value="Genomic_DNA"/>
</dbReference>
<organism evidence="8 9">
    <name type="scientific">Sulfuricaulis limicola</name>
    <dbReference type="NCBI Taxonomy" id="1620215"/>
    <lineage>
        <taxon>Bacteria</taxon>
        <taxon>Pseudomonadati</taxon>
        <taxon>Pseudomonadota</taxon>
        <taxon>Gammaproteobacteria</taxon>
        <taxon>Acidiferrobacterales</taxon>
        <taxon>Acidiferrobacteraceae</taxon>
        <taxon>Sulfuricaulis</taxon>
    </lineage>
</organism>
<dbReference type="Gene3D" id="1.10.443.10">
    <property type="entry name" value="Intergrase catalytic core"/>
    <property type="match status" value="1"/>
</dbReference>
<dbReference type="GO" id="GO:0006310">
    <property type="term" value="P:DNA recombination"/>
    <property type="evidence" value="ECO:0007669"/>
    <property type="project" value="UniProtKB-KW"/>
</dbReference>
<dbReference type="PROSITE" id="PS51898">
    <property type="entry name" value="TYR_RECOMBINASE"/>
    <property type="match status" value="1"/>
</dbReference>
<dbReference type="Pfam" id="PF00589">
    <property type="entry name" value="Phage_integrase"/>
    <property type="match status" value="1"/>
</dbReference>
<name>A0A1B4XDA7_9GAMM</name>
<dbReference type="InterPro" id="IPR010998">
    <property type="entry name" value="Integrase_recombinase_N"/>
</dbReference>
<dbReference type="CDD" id="cd01193">
    <property type="entry name" value="INT_IntI_C"/>
    <property type="match status" value="1"/>
</dbReference>
<dbReference type="InParanoid" id="A0A1B4XDA7"/>
<keyword evidence="3 5" id="KW-0238">DNA-binding</keyword>